<proteinExistence type="predicted"/>
<gene>
    <name evidence="2" type="ORF">DXH47_05625</name>
</gene>
<evidence type="ECO:0000256" key="1">
    <source>
        <dbReference type="SAM" id="Phobius"/>
    </source>
</evidence>
<evidence type="ECO:0000313" key="3">
    <source>
        <dbReference type="Proteomes" id="UP000290602"/>
    </source>
</evidence>
<name>A0A4V1LFD6_9LACO</name>
<reference evidence="2 3" key="1">
    <citation type="submission" date="2018-08" db="EMBL/GenBank/DDBJ databases">
        <title>Lactobacillus suantsai sp. nov., isolated from traditional fermented suan-tsai in Taiwan.</title>
        <authorList>
            <person name="Huang C.-H."/>
        </authorList>
    </citation>
    <scope>NUCLEOTIDE SEQUENCE [LARGE SCALE GENOMIC DNA]</scope>
    <source>
        <strain evidence="2 3">BCRC 12945</strain>
    </source>
</reference>
<dbReference type="EMBL" id="QXIL01000008">
    <property type="protein sequence ID" value="RXI78716.1"/>
    <property type="molecule type" value="Genomic_DNA"/>
</dbReference>
<accession>A0A4V1LFD6</accession>
<organism evidence="2 3">
    <name type="scientific">Levilactobacillus suantsaii</name>
    <dbReference type="NCBI Taxonomy" id="2292255"/>
    <lineage>
        <taxon>Bacteria</taxon>
        <taxon>Bacillati</taxon>
        <taxon>Bacillota</taxon>
        <taxon>Bacilli</taxon>
        <taxon>Lactobacillales</taxon>
        <taxon>Lactobacillaceae</taxon>
        <taxon>Levilactobacillus</taxon>
    </lineage>
</organism>
<keyword evidence="3" id="KW-1185">Reference proteome</keyword>
<keyword evidence="1" id="KW-0472">Membrane</keyword>
<dbReference type="AlphaFoldDB" id="A0A4V1LFD6"/>
<comment type="caution">
    <text evidence="2">The sequence shown here is derived from an EMBL/GenBank/DDBJ whole genome shotgun (WGS) entry which is preliminary data.</text>
</comment>
<keyword evidence="1" id="KW-0812">Transmembrane</keyword>
<protein>
    <submittedName>
        <fullName evidence="2">Uncharacterized protein</fullName>
    </submittedName>
</protein>
<dbReference type="Proteomes" id="UP000290602">
    <property type="component" value="Unassembled WGS sequence"/>
</dbReference>
<sequence>MQRHQLVMVLLTRLKLIQVMLLVIILPFTETVLPGEALPETVMPGEVLPETIMPGEVLPETIMPGEALPETITPGEALPLIKLSPLSLVN</sequence>
<evidence type="ECO:0000313" key="2">
    <source>
        <dbReference type="EMBL" id="RXI78716.1"/>
    </source>
</evidence>
<keyword evidence="1" id="KW-1133">Transmembrane helix</keyword>
<feature type="transmembrane region" description="Helical" evidence="1">
    <location>
        <begin position="7"/>
        <end position="28"/>
    </location>
</feature>